<dbReference type="EMBL" id="QLNT01000011">
    <property type="protein sequence ID" value="KAF3070286.1"/>
    <property type="molecule type" value="Genomic_DNA"/>
</dbReference>
<keyword evidence="3" id="KW-1185">Reference proteome</keyword>
<sequence>MAAGKILVTGAGGHLGGITLDLLLEKLPASQLAAISRDPTNKLKRFADKGVSTYKADYNDYDALLAAFQGIEKVMMIGAHAFTDRIRQHYNVVTAARQAGVKHIVYTSVQRQEGAGIAMWDVTESDTFTEQAIKASGMDYTIMMQPPFLETFFLYIGANALEEGINVPFGKSKFAPVTRDDLAAANVTVLTDEGHANKTYKLSGNEAFSFAEIAEILGQAKGQKVSSKNISEEEYLKWKGFEGQPEQLPQFRLAWVRAMNAGNFEEITGELETLIGRKPTEFRDYVRSNYPPTQGLLEA</sequence>
<dbReference type="Proteomes" id="UP000801864">
    <property type="component" value="Unassembled WGS sequence"/>
</dbReference>
<comment type="caution">
    <text evidence="2">The sequence shown here is derived from an EMBL/GenBank/DDBJ whole genome shotgun (WGS) entry which is preliminary data.</text>
</comment>
<dbReference type="Gene3D" id="3.90.25.10">
    <property type="entry name" value="UDP-galactose 4-epimerase, domain 1"/>
    <property type="match status" value="1"/>
</dbReference>
<reference evidence="2 3" key="1">
    <citation type="submission" date="2018-06" db="EMBL/GenBank/DDBJ databases">
        <title>Genome analysis of cellulolytic fungus Trichoderma lentiforme CFAM-422.</title>
        <authorList>
            <person name="Steindorff A.S."/>
            <person name="Formighieri E.F."/>
            <person name="Midorikawa G.E.O."/>
            <person name="Tamietti M.S."/>
            <person name="Ramos E.Z."/>
            <person name="Silva A.S."/>
            <person name="Bon E.P.S."/>
            <person name="Mendes T.D."/>
            <person name="Damaso M.C.T."/>
            <person name="Favaro L.C.L."/>
        </authorList>
    </citation>
    <scope>NUCLEOTIDE SEQUENCE [LARGE SCALE GENOMIC DNA]</scope>
    <source>
        <strain evidence="2 3">CFAM-422</strain>
    </source>
</reference>
<dbReference type="CDD" id="cd05269">
    <property type="entry name" value="TMR_SDR_a"/>
    <property type="match status" value="1"/>
</dbReference>
<evidence type="ECO:0000313" key="3">
    <source>
        <dbReference type="Proteomes" id="UP000801864"/>
    </source>
</evidence>
<dbReference type="SUPFAM" id="SSF51735">
    <property type="entry name" value="NAD(P)-binding Rossmann-fold domains"/>
    <property type="match status" value="1"/>
</dbReference>
<organism evidence="2 3">
    <name type="scientific">Trichoderma lentiforme</name>
    <dbReference type="NCBI Taxonomy" id="1567552"/>
    <lineage>
        <taxon>Eukaryota</taxon>
        <taxon>Fungi</taxon>
        <taxon>Dikarya</taxon>
        <taxon>Ascomycota</taxon>
        <taxon>Pezizomycotina</taxon>
        <taxon>Sordariomycetes</taxon>
        <taxon>Hypocreomycetidae</taxon>
        <taxon>Hypocreales</taxon>
        <taxon>Hypocreaceae</taxon>
        <taxon>Trichoderma</taxon>
    </lineage>
</organism>
<evidence type="ECO:0000259" key="1">
    <source>
        <dbReference type="Pfam" id="PF05368"/>
    </source>
</evidence>
<accession>A0A9P4XG71</accession>
<gene>
    <name evidence="2" type="ORF">CFAM422_006739</name>
</gene>
<dbReference type="InterPro" id="IPR052718">
    <property type="entry name" value="NmrA-type_oxidoreductase"/>
</dbReference>
<dbReference type="Gene3D" id="3.40.50.720">
    <property type="entry name" value="NAD(P)-binding Rossmann-like Domain"/>
    <property type="match status" value="1"/>
</dbReference>
<dbReference type="InterPro" id="IPR008030">
    <property type="entry name" value="NmrA-like"/>
</dbReference>
<name>A0A9P4XG71_9HYPO</name>
<feature type="domain" description="NmrA-like" evidence="1">
    <location>
        <begin position="4"/>
        <end position="237"/>
    </location>
</feature>
<dbReference type="PANTHER" id="PTHR47129:SF1">
    <property type="entry name" value="NMRA-LIKE DOMAIN-CONTAINING PROTEIN"/>
    <property type="match status" value="1"/>
</dbReference>
<dbReference type="PANTHER" id="PTHR47129">
    <property type="entry name" value="QUINONE OXIDOREDUCTASE 2"/>
    <property type="match status" value="1"/>
</dbReference>
<dbReference type="InterPro" id="IPR036291">
    <property type="entry name" value="NAD(P)-bd_dom_sf"/>
</dbReference>
<dbReference type="AlphaFoldDB" id="A0A9P4XG71"/>
<proteinExistence type="predicted"/>
<evidence type="ECO:0000313" key="2">
    <source>
        <dbReference type="EMBL" id="KAF3070286.1"/>
    </source>
</evidence>
<dbReference type="Pfam" id="PF05368">
    <property type="entry name" value="NmrA"/>
    <property type="match status" value="1"/>
</dbReference>
<protein>
    <submittedName>
        <fullName evidence="2">Quinone oxidoreductase 2</fullName>
    </submittedName>
</protein>